<dbReference type="InterPro" id="IPR003607">
    <property type="entry name" value="HD/PDEase_dom"/>
</dbReference>
<dbReference type="EMBL" id="BATJ01000008">
    <property type="protein sequence ID" value="GAD67547.1"/>
    <property type="molecule type" value="Genomic_DNA"/>
</dbReference>
<dbReference type="GO" id="GO:0008081">
    <property type="term" value="F:phosphoric diester hydrolase activity"/>
    <property type="evidence" value="ECO:0007669"/>
    <property type="project" value="UniProtKB-ARBA"/>
</dbReference>
<dbReference type="InterPro" id="IPR037522">
    <property type="entry name" value="HD_GYP_dom"/>
</dbReference>
<evidence type="ECO:0000313" key="3">
    <source>
        <dbReference type="EMBL" id="GAD67547.1"/>
    </source>
</evidence>
<dbReference type="CDD" id="cd00077">
    <property type="entry name" value="HDc"/>
    <property type="match status" value="1"/>
</dbReference>
<evidence type="ECO:0000256" key="1">
    <source>
        <dbReference type="SAM" id="MobiDB-lite"/>
    </source>
</evidence>
<dbReference type="PANTHER" id="PTHR43155:SF2">
    <property type="entry name" value="CYCLIC DI-GMP PHOSPHODIESTERASE PA4108"/>
    <property type="match status" value="1"/>
</dbReference>
<dbReference type="Gene3D" id="1.10.3210.10">
    <property type="entry name" value="Hypothetical protein af1432"/>
    <property type="match status" value="1"/>
</dbReference>
<dbReference type="InterPro" id="IPR021812">
    <property type="entry name" value="DUF3391"/>
</dbReference>
<comment type="caution">
    <text evidence="3">The sequence shown here is derived from an EMBL/GenBank/DDBJ whole genome shotgun (WGS) entry which is preliminary data.</text>
</comment>
<dbReference type="Pfam" id="PF11871">
    <property type="entry name" value="DUF3391"/>
    <property type="match status" value="1"/>
</dbReference>
<dbReference type="PANTHER" id="PTHR43155">
    <property type="entry name" value="CYCLIC DI-GMP PHOSPHODIESTERASE PA4108-RELATED"/>
    <property type="match status" value="1"/>
</dbReference>
<dbReference type="STRING" id="1219065.VPR01S_08_01300"/>
<dbReference type="AlphaFoldDB" id="U3A2G8"/>
<dbReference type="PROSITE" id="PS51832">
    <property type="entry name" value="HD_GYP"/>
    <property type="match status" value="1"/>
</dbReference>
<feature type="domain" description="HD-GYP" evidence="2">
    <location>
        <begin position="146"/>
        <end position="342"/>
    </location>
</feature>
<evidence type="ECO:0000259" key="2">
    <source>
        <dbReference type="PROSITE" id="PS51832"/>
    </source>
</evidence>
<proteinExistence type="predicted"/>
<feature type="region of interest" description="Disordered" evidence="1">
    <location>
        <begin position="77"/>
        <end position="100"/>
    </location>
</feature>
<accession>U3A2G8</accession>
<keyword evidence="4" id="KW-1185">Reference proteome</keyword>
<reference evidence="3 4" key="1">
    <citation type="submission" date="2013-09" db="EMBL/GenBank/DDBJ databases">
        <title>Whole genome shotgun sequence of Vibrio proteolyticus NBRC 13287.</title>
        <authorList>
            <person name="Isaki S."/>
            <person name="Hosoyama A."/>
            <person name="Numata M."/>
            <person name="Hashimoto M."/>
            <person name="Hosoyama Y."/>
            <person name="Tsuchikane K."/>
            <person name="Noguchi M."/>
            <person name="Hirakata S."/>
            <person name="Ichikawa N."/>
            <person name="Ohji S."/>
            <person name="Yamazoe A."/>
            <person name="Fujita N."/>
        </authorList>
    </citation>
    <scope>NUCLEOTIDE SEQUENCE [LARGE SCALE GENOMIC DNA]</scope>
    <source>
        <strain evidence="3 4">NBRC 13287</strain>
    </source>
</reference>
<protein>
    <recommendedName>
        <fullName evidence="2">HD-GYP domain-containing protein</fullName>
    </recommendedName>
</protein>
<dbReference type="Pfam" id="PF13487">
    <property type="entry name" value="HD_5"/>
    <property type="match status" value="1"/>
</dbReference>
<dbReference type="Proteomes" id="UP000016570">
    <property type="component" value="Unassembled WGS sequence"/>
</dbReference>
<dbReference type="SMART" id="SM00471">
    <property type="entry name" value="HDc"/>
    <property type="match status" value="1"/>
</dbReference>
<dbReference type="SUPFAM" id="SSF109604">
    <property type="entry name" value="HD-domain/PDEase-like"/>
    <property type="match status" value="1"/>
</dbReference>
<name>U3A2G8_VIBPR</name>
<dbReference type="RefSeq" id="WP_021705518.1">
    <property type="nucleotide sequence ID" value="NZ_BATJ01000008.1"/>
</dbReference>
<gene>
    <name evidence="3" type="ORF">VPR01S_08_01300</name>
</gene>
<evidence type="ECO:0000313" key="4">
    <source>
        <dbReference type="Proteomes" id="UP000016570"/>
    </source>
</evidence>
<sequence>MQFNPEESVKISIEHLLPGMFVTAIQQSEKVNLSHAGRVNSQASIQQLVSNGVKFVWVDQKLSRSGVVINAYVEPDVEPAPPVGESPEPQTNRRGRKQLSRDAAQKKAARIIEEAKTLAQKLLNKSLNNQDIHVSEIESWAGEMIDTALVDNNALQCVSALRNKDAYLLEHSVNVACLMVTFGRHLGFEAETLKEMAIGGIIHDVGKVKVDDQILHKPGKLTPEEFEHMKLHQVFADEIIANVHGLSQISRDVCLMHHEKLDGNGYPKGLKGEQLPVHGRMSGIVDIYDALTADRCYKQGMSSAEAFKIMLSLTPFHLDKELVYKFINCIGVYPVGSIVELSDGRVAIVWTANPSQPLKPEVKSFYSNKYHRFTDVAFIDLKSSALKIERALAPSQFDFDVKPFYDQ</sequence>
<organism evidence="3 4">
    <name type="scientific">Vibrio proteolyticus NBRC 13287</name>
    <dbReference type="NCBI Taxonomy" id="1219065"/>
    <lineage>
        <taxon>Bacteria</taxon>
        <taxon>Pseudomonadati</taxon>
        <taxon>Pseudomonadota</taxon>
        <taxon>Gammaproteobacteria</taxon>
        <taxon>Vibrionales</taxon>
        <taxon>Vibrionaceae</taxon>
        <taxon>Vibrio</taxon>
    </lineage>
</organism>
<dbReference type="eggNOG" id="COG2206">
    <property type="taxonomic scope" value="Bacteria"/>
</dbReference>